<evidence type="ECO:0000259" key="6">
    <source>
        <dbReference type="PROSITE" id="PS51362"/>
    </source>
</evidence>
<dbReference type="SMART" id="SM00204">
    <property type="entry name" value="TGFB"/>
    <property type="match status" value="1"/>
</dbReference>
<comment type="caution">
    <text evidence="7">The sequence shown here is derived from an EMBL/GenBank/DDBJ whole genome shotgun (WGS) entry which is preliminary data.</text>
</comment>
<dbReference type="InterPro" id="IPR006799">
    <property type="entry name" value="AMH_N"/>
</dbReference>
<dbReference type="PROSITE" id="PS51362">
    <property type="entry name" value="TGF_BETA_2"/>
    <property type="match status" value="1"/>
</dbReference>
<dbReference type="GO" id="GO:0008406">
    <property type="term" value="P:gonad development"/>
    <property type="evidence" value="ECO:0007669"/>
    <property type="project" value="InterPro"/>
</dbReference>
<keyword evidence="3" id="KW-0732">Signal</keyword>
<evidence type="ECO:0000313" key="7">
    <source>
        <dbReference type="EMBL" id="TRY62352.1"/>
    </source>
</evidence>
<feature type="domain" description="TGF-beta family profile" evidence="6">
    <location>
        <begin position="361"/>
        <end position="471"/>
    </location>
</feature>
<dbReference type="PANTHER" id="PTHR15009">
    <property type="entry name" value="MUELLERIAN-INHIBITING FACTOR"/>
    <property type="match status" value="1"/>
</dbReference>
<reference evidence="7 8" key="1">
    <citation type="journal article" date="2019" name="Sci. Data">
        <title>Hybrid genome assembly and annotation of Danionella translucida.</title>
        <authorList>
            <person name="Kadobianskyi M."/>
            <person name="Schulze L."/>
            <person name="Schuelke M."/>
            <person name="Judkewitz B."/>
        </authorList>
    </citation>
    <scope>NUCLEOTIDE SEQUENCE [LARGE SCALE GENOMIC DNA]</scope>
    <source>
        <strain evidence="7 8">Bolton</strain>
    </source>
</reference>
<dbReference type="STRING" id="623744.A0A553NA90"/>
<dbReference type="EMBL" id="SRMA01027010">
    <property type="protein sequence ID" value="TRY62352.1"/>
    <property type="molecule type" value="Genomic_DNA"/>
</dbReference>
<dbReference type="Proteomes" id="UP000316079">
    <property type="component" value="Unassembled WGS sequence"/>
</dbReference>
<comment type="subcellular location">
    <subcellularLocation>
        <location evidence="1">Secreted</location>
    </subcellularLocation>
</comment>
<dbReference type="GO" id="GO:0005576">
    <property type="term" value="C:extracellular region"/>
    <property type="evidence" value="ECO:0007669"/>
    <property type="project" value="UniProtKB-SubCell"/>
</dbReference>
<dbReference type="PANTHER" id="PTHR15009:SF4">
    <property type="entry name" value="MUELLERIAN-INHIBITING FACTOR"/>
    <property type="match status" value="1"/>
</dbReference>
<evidence type="ECO:0000256" key="4">
    <source>
        <dbReference type="ARBA" id="ARBA00022782"/>
    </source>
</evidence>
<keyword evidence="5" id="KW-0339">Growth factor</keyword>
<dbReference type="GO" id="GO:0030154">
    <property type="term" value="P:cell differentiation"/>
    <property type="evidence" value="ECO:0007669"/>
    <property type="project" value="UniProtKB-KW"/>
</dbReference>
<evidence type="ECO:0000313" key="8">
    <source>
        <dbReference type="Proteomes" id="UP000316079"/>
    </source>
</evidence>
<proteinExistence type="inferred from homology"/>
<evidence type="ECO:0000256" key="5">
    <source>
        <dbReference type="RuleBase" id="RU000354"/>
    </source>
</evidence>
<dbReference type="InterPro" id="IPR001839">
    <property type="entry name" value="TGF-b_C"/>
</dbReference>
<gene>
    <name evidence="7" type="ORF">DNTS_025882</name>
</gene>
<comment type="similarity">
    <text evidence="5">Belongs to the TGF-beta family.</text>
</comment>
<dbReference type="CDD" id="cd13757">
    <property type="entry name" value="TGF_beta_AMH"/>
    <property type="match status" value="1"/>
</dbReference>
<dbReference type="GO" id="GO:0008083">
    <property type="term" value="F:growth factor activity"/>
    <property type="evidence" value="ECO:0007669"/>
    <property type="project" value="UniProtKB-KW"/>
</dbReference>
<name>A0A553NA90_9TELE</name>
<evidence type="ECO:0000256" key="3">
    <source>
        <dbReference type="ARBA" id="ARBA00022729"/>
    </source>
</evidence>
<dbReference type="Pfam" id="PF00019">
    <property type="entry name" value="TGF_beta"/>
    <property type="match status" value="1"/>
</dbReference>
<dbReference type="SUPFAM" id="SSF57501">
    <property type="entry name" value="Cystine-knot cytokines"/>
    <property type="match status" value="1"/>
</dbReference>
<dbReference type="InterPro" id="IPR021203">
    <property type="entry name" value="Muellerian-inhibiting_factor"/>
</dbReference>
<dbReference type="OrthoDB" id="9893739at2759"/>
<dbReference type="AlphaFoldDB" id="A0A553NA90"/>
<accession>A0A553NA90</accession>
<keyword evidence="8" id="KW-1185">Reference proteome</keyword>
<keyword evidence="2" id="KW-0964">Secreted</keyword>
<dbReference type="InterPro" id="IPR029034">
    <property type="entry name" value="Cystine-knot_cytokine"/>
</dbReference>
<evidence type="ECO:0000256" key="2">
    <source>
        <dbReference type="ARBA" id="ARBA00022525"/>
    </source>
</evidence>
<keyword evidence="4" id="KW-0221">Differentiation</keyword>
<protein>
    <recommendedName>
        <fullName evidence="6">TGF-beta family profile domain-containing protein</fullName>
    </recommendedName>
</protein>
<dbReference type="Gene3D" id="2.10.90.10">
    <property type="entry name" value="Cystine-knot cytokines"/>
    <property type="match status" value="1"/>
</dbReference>
<sequence length="471" mass="52308">MDDFLSVLRRGIDLNKRESQLFGICPSDVQGLGFANLVQSLYEKRSFLKGIPATKDSWDADTEEELSLKLSFPKHSQPMHPSSMMLLLRVNTIKGGDVRVTFSSDSLHPNPQTVCISEPTRFLILKLRRGHANVHLKLSIKEDTLADDRDFPLKLQEALKMEDGSKMSTSSILLILTEPDEQPSPHSMNHGIAQDQRPQSTTFLFLCELQMFLRGILPQYEGLGPGDEGSSVSLDALDSLPPLQLGESSKESLLSGLVNSSMPTVFVFPQRQQGLKTHRVGVTLESPLLTVLKTRLDEAIAQVKQQEAGQNMIDRLRKLTELSMLSPEGPDKESVKKEAQYRSILLLKALQTVLAVWEAERSQRAARADEDSSTATTRCRLHSFSVSLRKFFLEPSIANINNCVGTCGFPLNNANNHAVLMNSHIQSGQPVNRSLCCVPVDYDDLCVIELESDSTNISFKTNVVATKCECR</sequence>
<dbReference type="Pfam" id="PF04709">
    <property type="entry name" value="AMH_N"/>
    <property type="match status" value="1"/>
</dbReference>
<evidence type="ECO:0000256" key="1">
    <source>
        <dbReference type="ARBA" id="ARBA00004613"/>
    </source>
</evidence>
<organism evidence="7 8">
    <name type="scientific">Danionella cerebrum</name>
    <dbReference type="NCBI Taxonomy" id="2873325"/>
    <lineage>
        <taxon>Eukaryota</taxon>
        <taxon>Metazoa</taxon>
        <taxon>Chordata</taxon>
        <taxon>Craniata</taxon>
        <taxon>Vertebrata</taxon>
        <taxon>Euteleostomi</taxon>
        <taxon>Actinopterygii</taxon>
        <taxon>Neopterygii</taxon>
        <taxon>Teleostei</taxon>
        <taxon>Ostariophysi</taxon>
        <taxon>Cypriniformes</taxon>
        <taxon>Danionidae</taxon>
        <taxon>Danioninae</taxon>
        <taxon>Danionella</taxon>
    </lineage>
</organism>